<evidence type="ECO:0000313" key="3">
    <source>
        <dbReference type="Proteomes" id="UP000234331"/>
    </source>
</evidence>
<protein>
    <submittedName>
        <fullName evidence="2">Uncharacterized protein</fullName>
    </submittedName>
</protein>
<keyword evidence="3" id="KW-1185">Reference proteome</keyword>
<accession>A0A2I2KY94</accession>
<reference evidence="2 3" key="1">
    <citation type="submission" date="2017-06" db="EMBL/GenBank/DDBJ databases">
        <authorList>
            <person name="Kim H.J."/>
            <person name="Triplett B.A."/>
        </authorList>
    </citation>
    <scope>NUCLEOTIDE SEQUENCE [LARGE SCALE GENOMIC DNA]</scope>
    <source>
        <strain evidence="2">FRACA_ARgP5</strain>
    </source>
</reference>
<dbReference type="Proteomes" id="UP000234331">
    <property type="component" value="Unassembled WGS sequence"/>
</dbReference>
<feature type="compositionally biased region" description="Gly residues" evidence="1">
    <location>
        <begin position="146"/>
        <end position="161"/>
    </location>
</feature>
<feature type="region of interest" description="Disordered" evidence="1">
    <location>
        <begin position="131"/>
        <end position="177"/>
    </location>
</feature>
<name>A0A2I2KY94_9ACTN</name>
<gene>
    <name evidence="2" type="ORF">FRACA_50016</name>
</gene>
<organism evidence="2 3">
    <name type="scientific">Frankia canadensis</name>
    <dbReference type="NCBI Taxonomy" id="1836972"/>
    <lineage>
        <taxon>Bacteria</taxon>
        <taxon>Bacillati</taxon>
        <taxon>Actinomycetota</taxon>
        <taxon>Actinomycetes</taxon>
        <taxon>Frankiales</taxon>
        <taxon>Frankiaceae</taxon>
        <taxon>Frankia</taxon>
    </lineage>
</organism>
<sequence length="177" mass="18123">MPPRSPWSAVWPPPRTSTSTGSIPWPRRCCASMPSGCVSPAGRPGCGSGSPAPIRTPRWWRWRRCPRMCTTWRACVRSVTRSLVTSGWSRRADADGLTPAAVAAGAVCRARGSAWRAAGLSLVAGTATERHGGHCHRRALSPAGTAAGGGPGRPAGAGTGVPAGTTLSSDGTGERAG</sequence>
<dbReference type="AlphaFoldDB" id="A0A2I2KY94"/>
<feature type="region of interest" description="Disordered" evidence="1">
    <location>
        <begin position="1"/>
        <end position="21"/>
    </location>
</feature>
<evidence type="ECO:0000313" key="2">
    <source>
        <dbReference type="EMBL" id="SNQ50628.1"/>
    </source>
</evidence>
<evidence type="ECO:0000256" key="1">
    <source>
        <dbReference type="SAM" id="MobiDB-lite"/>
    </source>
</evidence>
<proteinExistence type="predicted"/>
<dbReference type="EMBL" id="FZMO01000445">
    <property type="protein sequence ID" value="SNQ50628.1"/>
    <property type="molecule type" value="Genomic_DNA"/>
</dbReference>
<feature type="compositionally biased region" description="Pro residues" evidence="1">
    <location>
        <begin position="1"/>
        <end position="15"/>
    </location>
</feature>